<dbReference type="Gene3D" id="1.20.80.30">
    <property type="match status" value="1"/>
</dbReference>
<name>A0A841D7U5_PLAVE</name>
<dbReference type="RefSeq" id="WP_184943184.1">
    <property type="nucleotide sequence ID" value="NZ_BAAAWZ010000001.1"/>
</dbReference>
<evidence type="ECO:0000313" key="4">
    <source>
        <dbReference type="Proteomes" id="UP000562352"/>
    </source>
</evidence>
<organism evidence="3 4">
    <name type="scientific">Planomonospora venezuelensis</name>
    <dbReference type="NCBI Taxonomy" id="1999"/>
    <lineage>
        <taxon>Bacteria</taxon>
        <taxon>Bacillati</taxon>
        <taxon>Actinomycetota</taxon>
        <taxon>Actinomycetes</taxon>
        <taxon>Streptosporangiales</taxon>
        <taxon>Streptosporangiaceae</taxon>
        <taxon>Planomonospora</taxon>
    </lineage>
</organism>
<keyword evidence="3" id="KW-0418">Kinase</keyword>
<gene>
    <name evidence="3" type="ORF">FHS22_003692</name>
</gene>
<dbReference type="Pfam" id="PF00391">
    <property type="entry name" value="PEP-utilizers"/>
    <property type="match status" value="1"/>
</dbReference>
<dbReference type="Gene3D" id="3.30.470.20">
    <property type="entry name" value="ATP-grasp fold, B domain"/>
    <property type="match status" value="1"/>
</dbReference>
<dbReference type="Gene3D" id="3.30.1490.20">
    <property type="entry name" value="ATP-grasp fold, A domain"/>
    <property type="match status" value="1"/>
</dbReference>
<evidence type="ECO:0000259" key="2">
    <source>
        <dbReference type="Pfam" id="PF01326"/>
    </source>
</evidence>
<dbReference type="Proteomes" id="UP000562352">
    <property type="component" value="Unassembled WGS sequence"/>
</dbReference>
<dbReference type="EC" id="2.7.9.1" evidence="3"/>
<keyword evidence="4" id="KW-1185">Reference proteome</keyword>
<keyword evidence="3" id="KW-0670">Pyruvate</keyword>
<dbReference type="SUPFAM" id="SSF52009">
    <property type="entry name" value="Phosphohistidine domain"/>
    <property type="match status" value="1"/>
</dbReference>
<dbReference type="NCBIfam" id="NF004531">
    <property type="entry name" value="PRK05878.1"/>
    <property type="match status" value="1"/>
</dbReference>
<dbReference type="InterPro" id="IPR036637">
    <property type="entry name" value="Phosphohistidine_dom_sf"/>
</dbReference>
<comment type="caution">
    <text evidence="3">The sequence shown here is derived from an EMBL/GenBank/DDBJ whole genome shotgun (WGS) entry which is preliminary data.</text>
</comment>
<reference evidence="3 4" key="1">
    <citation type="submission" date="2020-08" db="EMBL/GenBank/DDBJ databases">
        <title>Genomic Encyclopedia of Type Strains, Phase III (KMG-III): the genomes of soil and plant-associated and newly described type strains.</title>
        <authorList>
            <person name="Whitman W."/>
        </authorList>
    </citation>
    <scope>NUCLEOTIDE SEQUENCE [LARGE SCALE GENOMIC DNA]</scope>
    <source>
        <strain evidence="3 4">CECT 3303</strain>
    </source>
</reference>
<sequence length="557" mass="57284">MPTTWIHPLSAETEEGADVLGGKGHGLVVLRRLGLPVPPGFVIGTGACRAFLRDGRLPDGLGAELAAAVRDLEAATRRRFGGPGRPLAVSVRSGGSVSMPGMMNTLLNVGLTAEAAAGLAAETGDARFALDARLRSLSGFASAVAGVAPEQLDAVVREAAGRAPGGGRRHLAGAIRSVEALIRARAAGPVPGDATRQLELAVGAVFSSWDTPRARTYRELHGIPHDLGTAVTVQAMVFGNRDERSGTGVVFSRDPTTGENVPFGDVLFGRQGEDVVSGRWATRPPAELAGREPAVWAGLVEALDRVEGHYRDACQVEFTFEAGELWLLQVRPGGLSGRAAVRVAVDLADEGLIGRREALLRVSPRQLRQARTPRTETTGTRDLLARGLGACPGVATGRVATTADGAVRMAAGGPVILVRPHTSPLDMHGLAASAGIVTSCGGPASHAAVVARAMGRPAVVGAADLTVDAAAGCVRVGGRTIPEGTLVTVDGTGGEVLAGRPRIVTAPVGPHLDRLLGWADEISGGGPDRGDEERLTAARAVLLNRGGAPPDGRDGHR</sequence>
<dbReference type="AlphaFoldDB" id="A0A841D7U5"/>
<dbReference type="InterPro" id="IPR010121">
    <property type="entry name" value="Pyruvate_phosphate_dikinase"/>
</dbReference>
<dbReference type="InterPro" id="IPR013815">
    <property type="entry name" value="ATP_grasp_subdomain_1"/>
</dbReference>
<keyword evidence="3" id="KW-0808">Transferase</keyword>
<dbReference type="InterPro" id="IPR008279">
    <property type="entry name" value="PEP-util_enz_mobile_dom"/>
</dbReference>
<accession>A0A841D7U5</accession>
<dbReference type="InterPro" id="IPR002192">
    <property type="entry name" value="PPDK_AMP/ATP-bd"/>
</dbReference>
<dbReference type="Gene3D" id="3.50.30.10">
    <property type="entry name" value="Phosphohistidine domain"/>
    <property type="match status" value="1"/>
</dbReference>
<protein>
    <submittedName>
        <fullName evidence="3">Pyruvate,orthophosphate dikinase</fullName>
        <ecNumber evidence="3">2.7.9.1</ecNumber>
    </submittedName>
</protein>
<dbReference type="Gene3D" id="1.10.189.10">
    <property type="entry name" value="Pyruvate Phosphate Dikinase, domain 2"/>
    <property type="match status" value="1"/>
</dbReference>
<dbReference type="EMBL" id="JACHJJ010000011">
    <property type="protein sequence ID" value="MBB5964408.1"/>
    <property type="molecule type" value="Genomic_DNA"/>
</dbReference>
<dbReference type="Pfam" id="PF01326">
    <property type="entry name" value="PPDK_N"/>
    <property type="match status" value="1"/>
</dbReference>
<proteinExistence type="predicted"/>
<dbReference type="GO" id="GO:0050242">
    <property type="term" value="F:pyruvate, phosphate dikinase activity"/>
    <property type="evidence" value="ECO:0007669"/>
    <property type="project" value="UniProtKB-EC"/>
</dbReference>
<evidence type="ECO:0000259" key="1">
    <source>
        <dbReference type="Pfam" id="PF00391"/>
    </source>
</evidence>
<feature type="domain" description="PEP-utilising enzyme mobile" evidence="1">
    <location>
        <begin position="414"/>
        <end position="494"/>
    </location>
</feature>
<dbReference type="GO" id="GO:0016301">
    <property type="term" value="F:kinase activity"/>
    <property type="evidence" value="ECO:0007669"/>
    <property type="project" value="UniProtKB-KW"/>
</dbReference>
<dbReference type="SUPFAM" id="SSF56059">
    <property type="entry name" value="Glutathione synthetase ATP-binding domain-like"/>
    <property type="match status" value="1"/>
</dbReference>
<dbReference type="PANTHER" id="PTHR22931">
    <property type="entry name" value="PHOSPHOENOLPYRUVATE DIKINASE-RELATED"/>
    <property type="match status" value="1"/>
</dbReference>
<dbReference type="PANTHER" id="PTHR22931:SF9">
    <property type="entry name" value="PYRUVATE, PHOSPHATE DIKINASE 1, CHLOROPLASTIC"/>
    <property type="match status" value="1"/>
</dbReference>
<feature type="domain" description="Pyruvate phosphate dikinase AMP/ATP-binding" evidence="2">
    <location>
        <begin position="63"/>
        <end position="279"/>
    </location>
</feature>
<evidence type="ECO:0000313" key="3">
    <source>
        <dbReference type="EMBL" id="MBB5964408.1"/>
    </source>
</evidence>
<dbReference type="GO" id="GO:0005524">
    <property type="term" value="F:ATP binding"/>
    <property type="evidence" value="ECO:0007669"/>
    <property type="project" value="InterPro"/>
</dbReference>